<evidence type="ECO:0000313" key="4">
    <source>
        <dbReference type="Proteomes" id="UP000198939"/>
    </source>
</evidence>
<dbReference type="EMBL" id="FNXB01000039">
    <property type="protein sequence ID" value="SEI15886.1"/>
    <property type="molecule type" value="Genomic_DNA"/>
</dbReference>
<dbReference type="Proteomes" id="UP000183063">
    <property type="component" value="Unassembled WGS sequence"/>
</dbReference>
<proteinExistence type="predicted"/>
<reference evidence="2 4" key="2">
    <citation type="submission" date="2016-10" db="EMBL/GenBank/DDBJ databases">
        <authorList>
            <person name="Varghese N."/>
            <person name="Submissions S."/>
        </authorList>
    </citation>
    <scope>NUCLEOTIDE SEQUENCE [LARGE SCALE GENOMIC DNA]</scope>
    <source>
        <strain evidence="2 4">CGMCC 1.7071</strain>
    </source>
</reference>
<reference evidence="1" key="1">
    <citation type="submission" date="2016-10" db="EMBL/GenBank/DDBJ databases">
        <authorList>
            <person name="de Groot N.N."/>
        </authorList>
    </citation>
    <scope>NUCLEOTIDE SEQUENCE [LARGE SCALE GENOMIC DNA]</scope>
    <source>
        <strain evidence="1">CCBAU85039</strain>
    </source>
</reference>
<name>A0A1H8TSU5_9HYPH</name>
<reference evidence="3" key="3">
    <citation type="submission" date="2016-10" db="EMBL/GenBank/DDBJ databases">
        <authorList>
            <person name="Wibberg D."/>
        </authorList>
    </citation>
    <scope>NUCLEOTIDE SEQUENCE [LARGE SCALE GENOMIC DNA]</scope>
</reference>
<sequence>MSLNGRPGGRAVMSLTPAHRLHESRNLYPTKASGKPFLTLASTSKTAGSVTRENQSVHDTIWAEAADKSTAAHGTHLDSVERRNYL</sequence>
<evidence type="ECO:0000313" key="3">
    <source>
        <dbReference type="Proteomes" id="UP000183063"/>
    </source>
</evidence>
<organism evidence="1 3">
    <name type="scientific">Rhizobium tibeticum</name>
    <dbReference type="NCBI Taxonomy" id="501024"/>
    <lineage>
        <taxon>Bacteria</taxon>
        <taxon>Pseudomonadati</taxon>
        <taxon>Pseudomonadota</taxon>
        <taxon>Alphaproteobacteria</taxon>
        <taxon>Hyphomicrobiales</taxon>
        <taxon>Rhizobiaceae</taxon>
        <taxon>Rhizobium/Agrobacterium group</taxon>
        <taxon>Rhizobium</taxon>
    </lineage>
</organism>
<gene>
    <name evidence="1" type="ORF">RTCCBAU85039_5338</name>
    <name evidence="2" type="ORF">SAMN05216228_103034</name>
</gene>
<evidence type="ECO:0000313" key="1">
    <source>
        <dbReference type="EMBL" id="SEI15886.1"/>
    </source>
</evidence>
<dbReference type="AlphaFoldDB" id="A0A1H8TSU5"/>
<evidence type="ECO:0000313" key="2">
    <source>
        <dbReference type="EMBL" id="SEO93915.1"/>
    </source>
</evidence>
<keyword evidence="4" id="KW-1185">Reference proteome</keyword>
<dbReference type="Proteomes" id="UP000198939">
    <property type="component" value="Unassembled WGS sequence"/>
</dbReference>
<protein>
    <submittedName>
        <fullName evidence="1">Uncharacterized protein</fullName>
    </submittedName>
</protein>
<dbReference type="EMBL" id="FOCV01000030">
    <property type="protein sequence ID" value="SEO93915.1"/>
    <property type="molecule type" value="Genomic_DNA"/>
</dbReference>
<accession>A0A1H8TSU5</accession>